<dbReference type="EMBL" id="JAJEQW010000011">
    <property type="protein sequence ID" value="MCC2242736.1"/>
    <property type="molecule type" value="Genomic_DNA"/>
</dbReference>
<dbReference type="CDD" id="cd00712">
    <property type="entry name" value="AsnB"/>
    <property type="match status" value="1"/>
</dbReference>
<dbReference type="InterPro" id="IPR014729">
    <property type="entry name" value="Rossmann-like_a/b/a_fold"/>
</dbReference>
<evidence type="ECO:0000259" key="12">
    <source>
        <dbReference type="PROSITE" id="PS51278"/>
    </source>
</evidence>
<evidence type="ECO:0000313" key="14">
    <source>
        <dbReference type="Proteomes" id="UP001198893"/>
    </source>
</evidence>
<sequence length="616" mass="72139">MCGICGYISKRKIGDDALEAMNDTMYHRGPNDSGIYQVEVEDTYFGFAQRRLSIMDLSVLGHQPMFSETNEYVIVFNGEVYNYRDLREELIEKGHIFKSDCDTEVILAAYMEWGDAAIEKLDGMFAFAILNLKTGRTVFARDRIGKKPLYYYWKDGELIFGSELKAIVKHPNFKKNLNENVIKQFLCYQYINEPNTIYCDTYKLPAGHYMVFKNGQIEIKKYWDIYEKYIDGKKNVILDYKECKEELKNNIYHAVKKRLVADVPVGSFLSGGIDSTLVTAIANDIVKEKIKTFTIGFEDKKRNEAQFAKESSQYLGTDHYEVYVTERDMLNLLDDMCFYFDEPFADPSELPTMLVSKVAKEKVTVALSGDGGDEFFCGYSMYDYVYYSQMLDKLSGVGNKFIPKSIKKKLPAEVVALLSNRNPNYKVQLFSDLPEMFVSKMMKNNDVGIKFNKERLIDTENWQERRMLLDMYTYLPEDVLTKADRASMKYSLEMRCPLLDTNVMEYSFRVPHEYKYKARNKKYILKDILYDYVPKKMMDRPKNGFGVPLGKWLRTFLKDEINRVSQKDYLDKQGIFNYEAVQELISKVDKSDKKPYPKILWAFYVFQMWFARYIEN</sequence>
<dbReference type="GO" id="GO:0006529">
    <property type="term" value="P:asparagine biosynthetic process"/>
    <property type="evidence" value="ECO:0007669"/>
    <property type="project" value="UniProtKB-KW"/>
</dbReference>
<keyword evidence="4 10" id="KW-0547">Nucleotide-binding</keyword>
<dbReference type="InterPro" id="IPR029055">
    <property type="entry name" value="Ntn_hydrolases_N"/>
</dbReference>
<comment type="catalytic activity">
    <reaction evidence="8">
        <text>L-aspartate + L-glutamine + ATP + H2O = L-asparagine + L-glutamate + AMP + diphosphate + H(+)</text>
        <dbReference type="Rhea" id="RHEA:12228"/>
        <dbReference type="ChEBI" id="CHEBI:15377"/>
        <dbReference type="ChEBI" id="CHEBI:15378"/>
        <dbReference type="ChEBI" id="CHEBI:29985"/>
        <dbReference type="ChEBI" id="CHEBI:29991"/>
        <dbReference type="ChEBI" id="CHEBI:30616"/>
        <dbReference type="ChEBI" id="CHEBI:33019"/>
        <dbReference type="ChEBI" id="CHEBI:58048"/>
        <dbReference type="ChEBI" id="CHEBI:58359"/>
        <dbReference type="ChEBI" id="CHEBI:456215"/>
        <dbReference type="EC" id="6.3.5.4"/>
    </reaction>
</comment>
<comment type="caution">
    <text evidence="13">The sequence shown here is derived from an EMBL/GenBank/DDBJ whole genome shotgun (WGS) entry which is preliminary data.</text>
</comment>
<feature type="binding site" evidence="10">
    <location>
        <position position="295"/>
    </location>
    <ligand>
        <name>ATP</name>
        <dbReference type="ChEBI" id="CHEBI:30616"/>
    </ligand>
</feature>
<dbReference type="InterPro" id="IPR001962">
    <property type="entry name" value="Asn_synthase"/>
</dbReference>
<evidence type="ECO:0000256" key="5">
    <source>
        <dbReference type="ARBA" id="ARBA00022840"/>
    </source>
</evidence>
<keyword evidence="6 9" id="KW-0061">Asparagine biosynthesis</keyword>
<evidence type="ECO:0000256" key="4">
    <source>
        <dbReference type="ARBA" id="ARBA00022741"/>
    </source>
</evidence>
<dbReference type="GO" id="GO:0005524">
    <property type="term" value="F:ATP binding"/>
    <property type="evidence" value="ECO:0007669"/>
    <property type="project" value="UniProtKB-KW"/>
</dbReference>
<evidence type="ECO:0000313" key="13">
    <source>
        <dbReference type="EMBL" id="MCC2242736.1"/>
    </source>
</evidence>
<evidence type="ECO:0000256" key="6">
    <source>
        <dbReference type="ARBA" id="ARBA00022888"/>
    </source>
</evidence>
<dbReference type="PIRSF" id="PIRSF001589">
    <property type="entry name" value="Asn_synthetase_glu-h"/>
    <property type="match status" value="1"/>
</dbReference>
<evidence type="ECO:0000256" key="7">
    <source>
        <dbReference type="ARBA" id="ARBA00022962"/>
    </source>
</evidence>
<evidence type="ECO:0000256" key="10">
    <source>
        <dbReference type="PIRSR" id="PIRSR001589-2"/>
    </source>
</evidence>
<keyword evidence="9" id="KW-0028">Amino-acid biosynthesis</keyword>
<dbReference type="GO" id="GO:0005829">
    <property type="term" value="C:cytosol"/>
    <property type="evidence" value="ECO:0007669"/>
    <property type="project" value="TreeGrafter"/>
</dbReference>
<dbReference type="Gene3D" id="3.60.20.10">
    <property type="entry name" value="Glutamine Phosphoribosylpyrophosphate, subunit 1, domain 1"/>
    <property type="match status" value="1"/>
</dbReference>
<accession>A0AAW4WDA4</accession>
<dbReference type="Gene3D" id="3.40.50.620">
    <property type="entry name" value="HUPs"/>
    <property type="match status" value="1"/>
</dbReference>
<feature type="site" description="Important for beta-aspartyl-AMP intermediate formation" evidence="11">
    <location>
        <position position="370"/>
    </location>
</feature>
<feature type="binding site" evidence="10">
    <location>
        <begin position="368"/>
        <end position="369"/>
    </location>
    <ligand>
        <name>ATP</name>
        <dbReference type="ChEBI" id="CHEBI:30616"/>
    </ligand>
</feature>
<dbReference type="CDD" id="cd01991">
    <property type="entry name" value="Asn_synthase_B_C"/>
    <property type="match status" value="1"/>
</dbReference>
<dbReference type="PANTHER" id="PTHR43284">
    <property type="entry name" value="ASPARAGINE SYNTHETASE (GLUTAMINE-HYDROLYZING)"/>
    <property type="match status" value="1"/>
</dbReference>
<evidence type="ECO:0000256" key="3">
    <source>
        <dbReference type="ARBA" id="ARBA00012737"/>
    </source>
</evidence>
<reference evidence="13" key="1">
    <citation type="submission" date="2021-10" db="EMBL/GenBank/DDBJ databases">
        <title>Anaerobic single-cell dispensing facilitates the cultivation of human gut bacteria.</title>
        <authorList>
            <person name="Afrizal A."/>
        </authorList>
    </citation>
    <scope>NUCLEOTIDE SEQUENCE</scope>
    <source>
        <strain evidence="13">CLA-AA-H204</strain>
    </source>
</reference>
<dbReference type="EC" id="6.3.5.4" evidence="3"/>
<proteinExistence type="inferred from homology"/>
<dbReference type="InterPro" id="IPR051786">
    <property type="entry name" value="ASN_synthetase/amidase"/>
</dbReference>
<name>A0AAW4WDA4_9FIRM</name>
<evidence type="ECO:0000256" key="1">
    <source>
        <dbReference type="ARBA" id="ARBA00005187"/>
    </source>
</evidence>
<evidence type="ECO:0000256" key="8">
    <source>
        <dbReference type="ARBA" id="ARBA00048741"/>
    </source>
</evidence>
<feature type="domain" description="Glutamine amidotransferase type-2" evidence="12">
    <location>
        <begin position="2"/>
        <end position="215"/>
    </location>
</feature>
<comment type="pathway">
    <text evidence="1">Amino-acid biosynthesis; L-asparagine biosynthesis; L-asparagine from L-aspartate (L-Gln route): step 1/1.</text>
</comment>
<evidence type="ECO:0000256" key="11">
    <source>
        <dbReference type="PIRSR" id="PIRSR001589-3"/>
    </source>
</evidence>
<dbReference type="RefSeq" id="WP_227710430.1">
    <property type="nucleotide sequence ID" value="NZ_JAJEQW010000011.1"/>
</dbReference>
<dbReference type="GO" id="GO:0004066">
    <property type="term" value="F:asparagine synthase (glutamine-hydrolyzing) activity"/>
    <property type="evidence" value="ECO:0007669"/>
    <property type="project" value="UniProtKB-EC"/>
</dbReference>
<dbReference type="Proteomes" id="UP001198893">
    <property type="component" value="Unassembled WGS sequence"/>
</dbReference>
<dbReference type="Pfam" id="PF00733">
    <property type="entry name" value="Asn_synthase"/>
    <property type="match status" value="1"/>
</dbReference>
<keyword evidence="7 9" id="KW-0315">Glutamine amidotransferase</keyword>
<dbReference type="InterPro" id="IPR033738">
    <property type="entry name" value="AsnB_N"/>
</dbReference>
<dbReference type="InterPro" id="IPR006426">
    <property type="entry name" value="Asn_synth_AEB"/>
</dbReference>
<dbReference type="NCBIfam" id="TIGR01536">
    <property type="entry name" value="asn_synth_AEB"/>
    <property type="match status" value="1"/>
</dbReference>
<feature type="active site" description="For GATase activity" evidence="9">
    <location>
        <position position="2"/>
    </location>
</feature>
<dbReference type="PROSITE" id="PS51278">
    <property type="entry name" value="GATASE_TYPE_2"/>
    <property type="match status" value="1"/>
</dbReference>
<comment type="similarity">
    <text evidence="2">Belongs to the asparagine synthetase family.</text>
</comment>
<keyword evidence="13" id="KW-0436">Ligase</keyword>
<evidence type="ECO:0000256" key="9">
    <source>
        <dbReference type="PIRSR" id="PIRSR001589-1"/>
    </source>
</evidence>
<dbReference type="SUPFAM" id="SSF56235">
    <property type="entry name" value="N-terminal nucleophile aminohydrolases (Ntn hydrolases)"/>
    <property type="match status" value="1"/>
</dbReference>
<feature type="binding site" evidence="10">
    <location>
        <position position="102"/>
    </location>
    <ligand>
        <name>L-glutamine</name>
        <dbReference type="ChEBI" id="CHEBI:58359"/>
    </ligand>
</feature>
<keyword evidence="5 10" id="KW-0067">ATP-binding</keyword>
<dbReference type="SUPFAM" id="SSF52402">
    <property type="entry name" value="Adenine nucleotide alpha hydrolases-like"/>
    <property type="match status" value="1"/>
</dbReference>
<evidence type="ECO:0000256" key="2">
    <source>
        <dbReference type="ARBA" id="ARBA00005752"/>
    </source>
</evidence>
<dbReference type="InterPro" id="IPR017932">
    <property type="entry name" value="GATase_2_dom"/>
</dbReference>
<protein>
    <recommendedName>
        <fullName evidence="3">asparagine synthase (glutamine-hydrolyzing)</fullName>
        <ecNumber evidence="3">6.3.5.4</ecNumber>
    </recommendedName>
</protein>
<organism evidence="13 14">
    <name type="scientific">Roseburia amylophila</name>
    <dbReference type="NCBI Taxonomy" id="2981794"/>
    <lineage>
        <taxon>Bacteria</taxon>
        <taxon>Bacillati</taxon>
        <taxon>Bacillota</taxon>
        <taxon>Clostridia</taxon>
        <taxon>Lachnospirales</taxon>
        <taxon>Lachnospiraceae</taxon>
        <taxon>Roseburia</taxon>
    </lineage>
</organism>
<dbReference type="Pfam" id="PF13537">
    <property type="entry name" value="GATase_7"/>
    <property type="match status" value="1"/>
</dbReference>
<gene>
    <name evidence="13" type="primary">asnB</name>
    <name evidence="13" type="ORF">LKD47_10550</name>
</gene>
<dbReference type="AlphaFoldDB" id="A0AAW4WDA4"/>
<dbReference type="PANTHER" id="PTHR43284:SF1">
    <property type="entry name" value="ASPARAGINE SYNTHETASE"/>
    <property type="match status" value="1"/>
</dbReference>